<dbReference type="HOGENOM" id="CLU_2036109_0_0_11"/>
<organism evidence="3 4">
    <name type="scientific">Renibacterium salmoninarum (strain ATCC 33209 / DSM 20767 / JCM 11484 / NBRC 15589 / NCIMB 2235)</name>
    <dbReference type="NCBI Taxonomy" id="288705"/>
    <lineage>
        <taxon>Bacteria</taxon>
        <taxon>Bacillati</taxon>
        <taxon>Actinomycetota</taxon>
        <taxon>Actinomycetes</taxon>
        <taxon>Micrococcales</taxon>
        <taxon>Micrococcaceae</taxon>
        <taxon>Renibacterium</taxon>
    </lineage>
</organism>
<accession>A9WRR5</accession>
<dbReference type="RefSeq" id="WP_012246004.1">
    <property type="nucleotide sequence ID" value="NC_010168.1"/>
</dbReference>
<dbReference type="Proteomes" id="UP000002007">
    <property type="component" value="Chromosome"/>
</dbReference>
<gene>
    <name evidence="3" type="ordered locus">RSal33209_2622</name>
</gene>
<name>A9WRR5_RENSM</name>
<evidence type="ECO:0000256" key="1">
    <source>
        <dbReference type="SAM" id="MobiDB-lite"/>
    </source>
</evidence>
<evidence type="ECO:0000256" key="2">
    <source>
        <dbReference type="SAM" id="SignalP"/>
    </source>
</evidence>
<evidence type="ECO:0000313" key="4">
    <source>
        <dbReference type="Proteomes" id="UP000002007"/>
    </source>
</evidence>
<feature type="compositionally biased region" description="Basic and acidic residues" evidence="1">
    <location>
        <begin position="96"/>
        <end position="121"/>
    </location>
</feature>
<dbReference type="EC" id="3.4.14.11" evidence="3"/>
<dbReference type="STRING" id="288705.RSal33209_2622"/>
<evidence type="ECO:0000313" key="3">
    <source>
        <dbReference type="EMBL" id="ABY24347.1"/>
    </source>
</evidence>
<keyword evidence="2" id="KW-0732">Signal</keyword>
<reference evidence="4" key="1">
    <citation type="journal article" date="2008" name="J. Bacteriol.">
        <title>Genome sequence of the fish pathogen Renibacterium salmoninarum suggests reductive evolution away from an environmental Arthrobacter ancestor.</title>
        <authorList>
            <person name="Wiens G.D."/>
            <person name="Rockey D.D."/>
            <person name="Wu Z."/>
            <person name="Chang J."/>
            <person name="Levy R."/>
            <person name="Crane S."/>
            <person name="Chen D.S."/>
            <person name="Capri G.R."/>
            <person name="Burnett J.R."/>
            <person name="Sudheesh P.S."/>
            <person name="Schipma M.J."/>
            <person name="Burd H."/>
            <person name="Bhattacharyya A."/>
            <person name="Rhodes L.D."/>
            <person name="Kaul R."/>
            <person name="Strom M.S."/>
        </authorList>
    </citation>
    <scope>NUCLEOTIDE SEQUENCE [LARGE SCALE GENOMIC DNA]</scope>
    <source>
        <strain evidence="4">ATCC 33209 / DSM 20767 / JCM 11484 / NBRC 15589 / NCIMB 2235</strain>
    </source>
</reference>
<feature type="chain" id="PRO_5002746489" evidence="2">
    <location>
        <begin position="32"/>
        <end position="121"/>
    </location>
</feature>
<dbReference type="GO" id="GO:0008239">
    <property type="term" value="F:dipeptidyl-peptidase activity"/>
    <property type="evidence" value="ECO:0007669"/>
    <property type="project" value="UniProtKB-EC"/>
</dbReference>
<protein>
    <submittedName>
        <fullName evidence="3">Xaa-Pro dipeptidyl-peptidase</fullName>
        <ecNumber evidence="3">3.4.14.11</ecNumber>
    </submittedName>
</protein>
<feature type="signal peptide" evidence="2">
    <location>
        <begin position="1"/>
        <end position="31"/>
    </location>
</feature>
<dbReference type="AlphaFoldDB" id="A9WRR5"/>
<dbReference type="KEGG" id="rsa:RSal33209_2622"/>
<feature type="region of interest" description="Disordered" evidence="1">
    <location>
        <begin position="37"/>
        <end position="58"/>
    </location>
</feature>
<dbReference type="EMBL" id="CP000910">
    <property type="protein sequence ID" value="ABY24347.1"/>
    <property type="molecule type" value="Genomic_DNA"/>
</dbReference>
<feature type="region of interest" description="Disordered" evidence="1">
    <location>
        <begin position="94"/>
        <end position="121"/>
    </location>
</feature>
<keyword evidence="3" id="KW-0378">Hydrolase</keyword>
<dbReference type="eggNOG" id="COG2936">
    <property type="taxonomic scope" value="Bacteria"/>
</dbReference>
<sequence>MKFRKSTARATLSLATALSLLLAAGSTSAMADVGLLGKPMPSADAEQSSTDQAPSAAAWDGVTPQQPVFTNGEAQPVYNGHPLVKDEVWIPVPGVDTDRDGKDDQIRATVYRPKDTDLGAA</sequence>
<proteinExistence type="predicted"/>
<keyword evidence="4" id="KW-1185">Reference proteome</keyword>